<evidence type="ECO:0000259" key="1">
    <source>
        <dbReference type="PROSITE" id="PS51212"/>
    </source>
</evidence>
<feature type="non-terminal residue" evidence="2">
    <location>
        <position position="256"/>
    </location>
</feature>
<proteinExistence type="predicted"/>
<dbReference type="Pfam" id="PF01822">
    <property type="entry name" value="WSC"/>
    <property type="match status" value="1"/>
</dbReference>
<sequence length="256" mass="27362">GPQNGCGVDPPKTKGVWTVCGPGWNGTDGFAIFNCIVALGFFGHVQGGPTLRRDGLGSVSLPENSLHMNFRRHINSDLCYLWVETYLWTGCKGFSEQYGISMAESIDMNPSVASDCDGWVGGSKYCVLMRLGMCRRLRHGLPGKSASAVQVRQPPAAVKGARATPGPELHRSLPSVGAYQVRGCYAEPAGGARSLPCLLDAADMTVEKCIAAANVANARYAGLEYGRKCWYGNILAGGNLLAFTDNCVTMTCLWNC</sequence>
<dbReference type="Proteomes" id="UP000294847">
    <property type="component" value="Chromosome 3"/>
</dbReference>
<evidence type="ECO:0000313" key="3">
    <source>
        <dbReference type="Proteomes" id="UP000294847"/>
    </source>
</evidence>
<dbReference type="EMBL" id="CP034206">
    <property type="protein sequence ID" value="QBZ59994.1"/>
    <property type="molecule type" value="Genomic_DNA"/>
</dbReference>
<organism evidence="2 3">
    <name type="scientific">Pyricularia oryzae</name>
    <name type="common">Rice blast fungus</name>
    <name type="synonym">Magnaporthe oryzae</name>
    <dbReference type="NCBI Taxonomy" id="318829"/>
    <lineage>
        <taxon>Eukaryota</taxon>
        <taxon>Fungi</taxon>
        <taxon>Dikarya</taxon>
        <taxon>Ascomycota</taxon>
        <taxon>Pezizomycotina</taxon>
        <taxon>Sordariomycetes</taxon>
        <taxon>Sordariomycetidae</taxon>
        <taxon>Magnaporthales</taxon>
        <taxon>Pyriculariaceae</taxon>
        <taxon>Pyricularia</taxon>
    </lineage>
</organism>
<reference evidence="2 3" key="1">
    <citation type="journal article" date="2019" name="Mol. Biol. Evol.">
        <title>Blast fungal genomes show frequent chromosomal changes, gene gains and losses, and effector gene turnover.</title>
        <authorList>
            <person name="Gomez Luciano L.B."/>
            <person name="Jason Tsai I."/>
            <person name="Chuma I."/>
            <person name="Tosa Y."/>
            <person name="Chen Y.H."/>
            <person name="Li J.Y."/>
            <person name="Li M.Y."/>
            <person name="Jade Lu M.Y."/>
            <person name="Nakayashiki H."/>
            <person name="Li W.H."/>
        </authorList>
    </citation>
    <scope>NUCLEOTIDE SEQUENCE [LARGE SCALE GENOMIC DNA]</scope>
    <source>
        <strain evidence="2">MZ5-1-6</strain>
    </source>
</reference>
<feature type="domain" description="WSC" evidence="1">
    <location>
        <begin position="178"/>
        <end position="256"/>
    </location>
</feature>
<dbReference type="PROSITE" id="PS51212">
    <property type="entry name" value="WSC"/>
    <property type="match status" value="1"/>
</dbReference>
<evidence type="ECO:0000313" key="2">
    <source>
        <dbReference type="EMBL" id="QBZ59994.1"/>
    </source>
</evidence>
<dbReference type="InterPro" id="IPR002889">
    <property type="entry name" value="WSC_carb-bd"/>
</dbReference>
<feature type="non-terminal residue" evidence="2">
    <location>
        <position position="1"/>
    </location>
</feature>
<accession>A0A4P7NE35</accession>
<dbReference type="AlphaFoldDB" id="A0A4P7NE35"/>
<protein>
    <recommendedName>
        <fullName evidence="1">WSC domain-containing protein</fullName>
    </recommendedName>
</protein>
<name>A0A4P7NE35_PYROR</name>
<gene>
    <name evidence="2" type="ORF">PoMZ_04963</name>
</gene>